<dbReference type="SUPFAM" id="SSF56219">
    <property type="entry name" value="DNase I-like"/>
    <property type="match status" value="1"/>
</dbReference>
<protein>
    <recommendedName>
        <fullName evidence="4">DUF4283 domain-containing protein</fullName>
    </recommendedName>
</protein>
<accession>A0A1J6JU95</accession>
<dbReference type="Gramene" id="OIT21290">
    <property type="protein sequence ID" value="OIT21290"/>
    <property type="gene ID" value="A4A49_35793"/>
</dbReference>
<reference evidence="2" key="1">
    <citation type="submission" date="2016-11" db="EMBL/GenBank/DDBJ databases">
        <title>The genome of Nicotiana attenuata.</title>
        <authorList>
            <person name="Xu S."/>
            <person name="Brockmoeller T."/>
            <person name="Gaquerel E."/>
            <person name="Navarro A."/>
            <person name="Kuhl H."/>
            <person name="Gase K."/>
            <person name="Ling Z."/>
            <person name="Zhou W."/>
            <person name="Kreitzer C."/>
            <person name="Stanke M."/>
            <person name="Tang H."/>
            <person name="Lyons E."/>
            <person name="Pandey P."/>
            <person name="Pandey S.P."/>
            <person name="Timmermann B."/>
            <person name="Baldwin I.T."/>
        </authorList>
    </citation>
    <scope>NUCLEOTIDE SEQUENCE [LARGE SCALE GENOMIC DNA]</scope>
    <source>
        <strain evidence="2">UT</strain>
    </source>
</reference>
<feature type="compositionally biased region" description="Polar residues" evidence="1">
    <location>
        <begin position="106"/>
        <end position="125"/>
    </location>
</feature>
<dbReference type="EMBL" id="MJEQ01004453">
    <property type="protein sequence ID" value="OIT21290.1"/>
    <property type="molecule type" value="Genomic_DNA"/>
</dbReference>
<dbReference type="AlphaFoldDB" id="A0A1J6JU95"/>
<dbReference type="Proteomes" id="UP000187609">
    <property type="component" value="Unassembled WGS sequence"/>
</dbReference>
<comment type="caution">
    <text evidence="2">The sequence shown here is derived from an EMBL/GenBank/DDBJ whole genome shotgun (WGS) entry which is preliminary data.</text>
</comment>
<dbReference type="OMA" id="CENREME"/>
<evidence type="ECO:0000313" key="2">
    <source>
        <dbReference type="EMBL" id="OIT21290.1"/>
    </source>
</evidence>
<gene>
    <name evidence="2" type="ORF">A4A49_35793</name>
</gene>
<feature type="compositionally biased region" description="Polar residues" evidence="1">
    <location>
        <begin position="222"/>
        <end position="235"/>
    </location>
</feature>
<keyword evidence="3" id="KW-1185">Reference proteome</keyword>
<feature type="compositionally biased region" description="Basic and acidic residues" evidence="1">
    <location>
        <begin position="140"/>
        <end position="149"/>
    </location>
</feature>
<dbReference type="PANTHER" id="PTHR33710:SF35">
    <property type="entry name" value="RNA-DIRECTED DNA POLYMERASE (REVERSE TRANSCRIPTASE)_ RIBONUCLEASE H"/>
    <property type="match status" value="1"/>
</dbReference>
<dbReference type="Gene3D" id="3.60.10.10">
    <property type="entry name" value="Endonuclease/exonuclease/phosphatase"/>
    <property type="match status" value="1"/>
</dbReference>
<evidence type="ECO:0000313" key="3">
    <source>
        <dbReference type="Proteomes" id="UP000187609"/>
    </source>
</evidence>
<sequence>MAKVRIEIDLLKQQHDAVYVGQVYEDAPQKGFVQKLEYAGVLKYCKHCRKIGHDMMNCRILERKRELEKKEQEAKHDKEGSVESEKNEEKTVIKEAEAGEVRRPNVEQNSQKKQGQGIKQDNKTLCSKMISIEDQPSNENRVEGQEKRQSIKGRTTKKTRVRKEKKIPKKKSKVTFKHVKYFGSSKNKAITEADMKNLKEDNLQMNILMETNRSEHRIQNGDEGSTNVTKNQSQNDNEEAAQESSNIEAIKTDKAPDWQRGVNTKKAMPRLKKLVNINKVEFIALMEPFASMNKIDKYMRFLMFKHCISNTNGQNWLMWSGNFQTSVVSVNDQQITIIMQNGVNATSMFITIVYAKCNANERKDLWCSLKDTHMLIDGPWCIGGDFNAILDPDEKQGGRPHRMYKSLDFSSCMNNYEFKDLGYVGPKFTWCNNWGLEEELGRG</sequence>
<evidence type="ECO:0008006" key="4">
    <source>
        <dbReference type="Google" id="ProtNLM"/>
    </source>
</evidence>
<feature type="region of interest" description="Disordered" evidence="1">
    <location>
        <begin position="69"/>
        <end position="170"/>
    </location>
</feature>
<feature type="compositionally biased region" description="Basic and acidic residues" evidence="1">
    <location>
        <begin position="69"/>
        <end position="105"/>
    </location>
</feature>
<organism evidence="2 3">
    <name type="scientific">Nicotiana attenuata</name>
    <name type="common">Coyote tobacco</name>
    <dbReference type="NCBI Taxonomy" id="49451"/>
    <lineage>
        <taxon>Eukaryota</taxon>
        <taxon>Viridiplantae</taxon>
        <taxon>Streptophyta</taxon>
        <taxon>Embryophyta</taxon>
        <taxon>Tracheophyta</taxon>
        <taxon>Spermatophyta</taxon>
        <taxon>Magnoliopsida</taxon>
        <taxon>eudicotyledons</taxon>
        <taxon>Gunneridae</taxon>
        <taxon>Pentapetalae</taxon>
        <taxon>asterids</taxon>
        <taxon>lamiids</taxon>
        <taxon>Solanales</taxon>
        <taxon>Solanaceae</taxon>
        <taxon>Nicotianoideae</taxon>
        <taxon>Nicotianeae</taxon>
        <taxon>Nicotiana</taxon>
    </lineage>
</organism>
<dbReference type="InterPro" id="IPR036691">
    <property type="entry name" value="Endo/exonu/phosph_ase_sf"/>
</dbReference>
<feature type="region of interest" description="Disordered" evidence="1">
    <location>
        <begin position="215"/>
        <end position="256"/>
    </location>
</feature>
<name>A0A1J6JU95_NICAT</name>
<dbReference type="PANTHER" id="PTHR33710">
    <property type="entry name" value="BNAC02G09200D PROTEIN"/>
    <property type="match status" value="1"/>
</dbReference>
<feature type="compositionally biased region" description="Basic residues" evidence="1">
    <location>
        <begin position="150"/>
        <end position="170"/>
    </location>
</feature>
<proteinExistence type="predicted"/>
<evidence type="ECO:0000256" key="1">
    <source>
        <dbReference type="SAM" id="MobiDB-lite"/>
    </source>
</evidence>